<dbReference type="PANTHER" id="PTHR43649">
    <property type="entry name" value="ARABINOSE-BINDING PROTEIN-RELATED"/>
    <property type="match status" value="1"/>
</dbReference>
<dbReference type="PROSITE" id="PS51257">
    <property type="entry name" value="PROKAR_LIPOPROTEIN"/>
    <property type="match status" value="1"/>
</dbReference>
<dbReference type="EMBL" id="CP091430">
    <property type="protein sequence ID" value="UVI32849.1"/>
    <property type="molecule type" value="Genomic_DNA"/>
</dbReference>
<dbReference type="Proteomes" id="UP001057877">
    <property type="component" value="Chromosome"/>
</dbReference>
<reference evidence="3" key="1">
    <citation type="submission" date="2022-01" db="EMBL/GenBank/DDBJ databases">
        <title>Paenibacillus spongiae sp. nov., isolated from marine sponge.</title>
        <authorList>
            <person name="Li Z."/>
            <person name="Zhang M."/>
        </authorList>
    </citation>
    <scope>NUCLEOTIDE SEQUENCE</scope>
    <source>
        <strain evidence="3">PHS-Z3</strain>
    </source>
</reference>
<evidence type="ECO:0000256" key="1">
    <source>
        <dbReference type="ARBA" id="ARBA00022729"/>
    </source>
</evidence>
<feature type="chain" id="PRO_5047508925" evidence="2">
    <location>
        <begin position="20"/>
        <end position="539"/>
    </location>
</feature>
<protein>
    <submittedName>
        <fullName evidence="3">Extracellular solute-binding protein</fullName>
    </submittedName>
</protein>
<keyword evidence="4" id="KW-1185">Reference proteome</keyword>
<feature type="signal peptide" evidence="2">
    <location>
        <begin position="1"/>
        <end position="19"/>
    </location>
</feature>
<proteinExistence type="predicted"/>
<sequence>MKKQVLTTLTLAAMLTVAACSGGNTGNNGNAGESGTNKDQPAAADTSPLKVTMTLMAGPKTPKAWVESALEEDLSSKLNRNVDIDSLMLPGWDQAKTKINLIMSDKKTMPNILWYWDMNKEYKTWSESGIIADLVPLLQKNGKNILDYYSKENLFYSWDKSGKMYRVPADIAEAGTMTTILRKDWIDKLNLQTPTTLQEYTDVLRAFTKNDPDDNGEDDTYGLSGPAELRSFGPILYAYKTNPDSFMITEDGTVKYGSVLPQTKEALKVLQDMFKEGLIDPRMILVGQTDGSKFEEILQQGKVGSIYRWVDYFNPGNNIVRGLQANTPGAELMYIEPIKGPDGFSSDSPSDVGGWSYLSITNKEKDSAGVMSVLNQMADPETYKLVNFGKEGEHYKIENGEFKSLVTPDESDKLGLGNFGWYISRKDEANIKNTPEVNELFKKRAITSQPLRDLTVEFKSLDRPAFIEYNADLTKLRDQTFYGIISGKLSIDEFDKFVEQYYKLGGKQVEEEANKLYKEQKEEFAAYEEWYTKEIEPFK</sequence>
<dbReference type="SUPFAM" id="SSF53850">
    <property type="entry name" value="Periplasmic binding protein-like II"/>
    <property type="match status" value="1"/>
</dbReference>
<evidence type="ECO:0000313" key="3">
    <source>
        <dbReference type="EMBL" id="UVI32849.1"/>
    </source>
</evidence>
<evidence type="ECO:0000256" key="2">
    <source>
        <dbReference type="SAM" id="SignalP"/>
    </source>
</evidence>
<dbReference type="Gene3D" id="3.40.190.10">
    <property type="entry name" value="Periplasmic binding protein-like II"/>
    <property type="match status" value="2"/>
</dbReference>
<dbReference type="RefSeq" id="WP_258388899.1">
    <property type="nucleotide sequence ID" value="NZ_CP091430.1"/>
</dbReference>
<dbReference type="PANTHER" id="PTHR43649:SF33">
    <property type="entry name" value="POLYGALACTURONAN_RHAMNOGALACTURONAN-BINDING PROTEIN YTCQ"/>
    <property type="match status" value="1"/>
</dbReference>
<accession>A0ABY5SGR4</accession>
<gene>
    <name evidence="3" type="ORF">L1F29_13890</name>
</gene>
<organism evidence="3 4">
    <name type="scientific">Paenibacillus spongiae</name>
    <dbReference type="NCBI Taxonomy" id="2909671"/>
    <lineage>
        <taxon>Bacteria</taxon>
        <taxon>Bacillati</taxon>
        <taxon>Bacillota</taxon>
        <taxon>Bacilli</taxon>
        <taxon>Bacillales</taxon>
        <taxon>Paenibacillaceae</taxon>
        <taxon>Paenibacillus</taxon>
    </lineage>
</organism>
<keyword evidence="1 2" id="KW-0732">Signal</keyword>
<name>A0ABY5SGR4_9BACL</name>
<dbReference type="InterPro" id="IPR050490">
    <property type="entry name" value="Bact_solute-bd_prot1"/>
</dbReference>
<evidence type="ECO:0000313" key="4">
    <source>
        <dbReference type="Proteomes" id="UP001057877"/>
    </source>
</evidence>